<dbReference type="InterPro" id="IPR050706">
    <property type="entry name" value="Cyclic-di-GMP_PDE-like"/>
</dbReference>
<evidence type="ECO:0000256" key="5">
    <source>
        <dbReference type="ARBA" id="ARBA00022692"/>
    </source>
</evidence>
<evidence type="ECO:0000256" key="3">
    <source>
        <dbReference type="ARBA" id="ARBA00022475"/>
    </source>
</evidence>
<evidence type="ECO:0000256" key="1">
    <source>
        <dbReference type="ARBA" id="ARBA00004651"/>
    </source>
</evidence>
<keyword evidence="3" id="KW-1003">Cell membrane</keyword>
<feature type="domain" description="EAL" evidence="11">
    <location>
        <begin position="251"/>
        <end position="506"/>
    </location>
</feature>
<organism evidence="12 13">
    <name type="scientific">Vibrio olivae</name>
    <dbReference type="NCBI Taxonomy" id="1243002"/>
    <lineage>
        <taxon>Bacteria</taxon>
        <taxon>Pseudomonadati</taxon>
        <taxon>Pseudomonadota</taxon>
        <taxon>Gammaproteobacteria</taxon>
        <taxon>Vibrionales</taxon>
        <taxon>Vibrionaceae</taxon>
        <taxon>Vibrio</taxon>
    </lineage>
</organism>
<gene>
    <name evidence="12" type="ORF">ACFFUV_04465</name>
</gene>
<dbReference type="EC" id="3.1.4.52" evidence="2"/>
<dbReference type="Pfam" id="PF00563">
    <property type="entry name" value="EAL"/>
    <property type="match status" value="1"/>
</dbReference>
<dbReference type="Pfam" id="PF12792">
    <property type="entry name" value="CSS-motif"/>
    <property type="match status" value="1"/>
</dbReference>
<dbReference type="SMART" id="SM00052">
    <property type="entry name" value="EAL"/>
    <property type="match status" value="1"/>
</dbReference>
<dbReference type="InterPro" id="IPR024744">
    <property type="entry name" value="CSS-motif_dom"/>
</dbReference>
<feature type="transmembrane region" description="Helical" evidence="10">
    <location>
        <begin position="225"/>
        <end position="244"/>
    </location>
</feature>
<evidence type="ECO:0000256" key="8">
    <source>
        <dbReference type="ARBA" id="ARBA00023136"/>
    </source>
</evidence>
<protein>
    <recommendedName>
        <fullName evidence="2">cyclic-guanylate-specific phosphodiesterase</fullName>
        <ecNumber evidence="2">3.1.4.52</ecNumber>
    </recommendedName>
</protein>
<comment type="caution">
    <text evidence="12">The sequence shown here is derived from an EMBL/GenBank/DDBJ whole genome shotgun (WGS) entry which is preliminary data.</text>
</comment>
<dbReference type="InterPro" id="IPR001633">
    <property type="entry name" value="EAL_dom"/>
</dbReference>
<dbReference type="PANTHER" id="PTHR33121">
    <property type="entry name" value="CYCLIC DI-GMP PHOSPHODIESTERASE PDEF"/>
    <property type="match status" value="1"/>
</dbReference>
<comment type="subcellular location">
    <subcellularLocation>
        <location evidence="1">Cell membrane</location>
        <topology evidence="1">Multi-pass membrane protein</topology>
    </subcellularLocation>
</comment>
<keyword evidence="5 10" id="KW-0812">Transmembrane</keyword>
<name>A0ABV5HJQ9_9VIBR</name>
<keyword evidence="4" id="KW-0973">c-di-GMP</keyword>
<feature type="transmembrane region" description="Helical" evidence="10">
    <location>
        <begin position="17"/>
        <end position="37"/>
    </location>
</feature>
<dbReference type="InterPro" id="IPR035919">
    <property type="entry name" value="EAL_sf"/>
</dbReference>
<evidence type="ECO:0000259" key="11">
    <source>
        <dbReference type="PROSITE" id="PS50883"/>
    </source>
</evidence>
<dbReference type="SUPFAM" id="SSF141868">
    <property type="entry name" value="EAL domain-like"/>
    <property type="match status" value="1"/>
</dbReference>
<dbReference type="CDD" id="cd01948">
    <property type="entry name" value="EAL"/>
    <property type="match status" value="1"/>
</dbReference>
<evidence type="ECO:0000256" key="7">
    <source>
        <dbReference type="ARBA" id="ARBA00022989"/>
    </source>
</evidence>
<comment type="catalytic activity">
    <reaction evidence="9">
        <text>3',3'-c-di-GMP + H2O = 5'-phosphoguanylyl(3'-&gt;5')guanosine + H(+)</text>
        <dbReference type="Rhea" id="RHEA:24902"/>
        <dbReference type="ChEBI" id="CHEBI:15377"/>
        <dbReference type="ChEBI" id="CHEBI:15378"/>
        <dbReference type="ChEBI" id="CHEBI:58754"/>
        <dbReference type="ChEBI" id="CHEBI:58805"/>
        <dbReference type="EC" id="3.1.4.52"/>
    </reaction>
</comment>
<keyword evidence="6" id="KW-0378">Hydrolase</keyword>
<dbReference type="PANTHER" id="PTHR33121:SF79">
    <property type="entry name" value="CYCLIC DI-GMP PHOSPHODIESTERASE PDED-RELATED"/>
    <property type="match status" value="1"/>
</dbReference>
<proteinExistence type="predicted"/>
<evidence type="ECO:0000256" key="10">
    <source>
        <dbReference type="SAM" id="Phobius"/>
    </source>
</evidence>
<keyword evidence="8 10" id="KW-0472">Membrane</keyword>
<evidence type="ECO:0000256" key="6">
    <source>
        <dbReference type="ARBA" id="ARBA00022801"/>
    </source>
</evidence>
<evidence type="ECO:0000313" key="13">
    <source>
        <dbReference type="Proteomes" id="UP001589645"/>
    </source>
</evidence>
<evidence type="ECO:0000256" key="9">
    <source>
        <dbReference type="ARBA" id="ARBA00034290"/>
    </source>
</evidence>
<dbReference type="EMBL" id="JBHMEP010000001">
    <property type="protein sequence ID" value="MFB9134222.1"/>
    <property type="molecule type" value="Genomic_DNA"/>
</dbReference>
<evidence type="ECO:0000256" key="4">
    <source>
        <dbReference type="ARBA" id="ARBA00022636"/>
    </source>
</evidence>
<sequence>MVSQSLFASLGTGTKSLLAFLLIPLVIVMPASLYITYDSVTHNLQSKAQTYLNRMDDVITQLHEENQQAIENNDDCMTIRESMLDASPLRELILLSDDMAVCSSKRGMVISNISPILDQQAQAQSSIFFYDNNDDPHQRTLVVMDHSPKGTGALAVVDKNYLIDRLGPIASDQVSYVTFKLGDKTFPKENPYHEATFSQLEHSERYNYSVLLNANSNYVFRRASYAAFFCILVSLMISFALLIANHRYHQRHSLAYDLRKGIQRRELFVMYQPIVNSDNNEIEGIEALVRWKHPDMNLVRPDIFVPLAEQQNLVNKITDLVLEESLQNLKQIDRTALSAQPALHLGVNVAPQYLHHPNNIDKLVEYANAFETLGFTLTVEITERQVLDHTGRETLKVLRNHGVAIAIDDFGTGHTSLSVIQQTQFDYLKIDKCFIDSIGLDTVNTPVLNTIVDLGHRLGVKIIAEGVEQNLQAEYLKQVNVPLLQGYLFSHPIDISTLKHLLSVEPNPA</sequence>
<dbReference type="PROSITE" id="PS50883">
    <property type="entry name" value="EAL"/>
    <property type="match status" value="1"/>
</dbReference>
<dbReference type="Proteomes" id="UP001589645">
    <property type="component" value="Unassembled WGS sequence"/>
</dbReference>
<keyword evidence="7 10" id="KW-1133">Transmembrane helix</keyword>
<reference evidence="12 13" key="1">
    <citation type="submission" date="2024-09" db="EMBL/GenBank/DDBJ databases">
        <authorList>
            <person name="Sun Q."/>
            <person name="Mori K."/>
        </authorList>
    </citation>
    <scope>NUCLEOTIDE SEQUENCE [LARGE SCALE GENOMIC DNA]</scope>
    <source>
        <strain evidence="12 13">CECT 8064</strain>
    </source>
</reference>
<evidence type="ECO:0000256" key="2">
    <source>
        <dbReference type="ARBA" id="ARBA00012282"/>
    </source>
</evidence>
<keyword evidence="13" id="KW-1185">Reference proteome</keyword>
<evidence type="ECO:0000313" key="12">
    <source>
        <dbReference type="EMBL" id="MFB9134222.1"/>
    </source>
</evidence>
<accession>A0ABV5HJQ9</accession>
<dbReference type="Gene3D" id="3.20.20.450">
    <property type="entry name" value="EAL domain"/>
    <property type="match status" value="1"/>
</dbReference>
<dbReference type="RefSeq" id="WP_390190028.1">
    <property type="nucleotide sequence ID" value="NZ_JBHMEP010000001.1"/>
</dbReference>